<feature type="transmembrane region" description="Helical" evidence="1">
    <location>
        <begin position="83"/>
        <end position="104"/>
    </location>
</feature>
<keyword evidence="1" id="KW-0812">Transmembrane</keyword>
<feature type="domain" description="DUF1468" evidence="2">
    <location>
        <begin position="9"/>
        <end position="142"/>
    </location>
</feature>
<feature type="transmembrane region" description="Helical" evidence="1">
    <location>
        <begin position="116"/>
        <end position="137"/>
    </location>
</feature>
<protein>
    <submittedName>
        <fullName evidence="3">Tripartite tricarboxylate transporter TctB family protein</fullName>
    </submittedName>
</protein>
<keyword evidence="4" id="KW-1185">Reference proteome</keyword>
<dbReference type="RefSeq" id="WP_271888121.1">
    <property type="nucleotide sequence ID" value="NZ_JAQBIE010000005.1"/>
</dbReference>
<evidence type="ECO:0000313" key="3">
    <source>
        <dbReference type="EMBL" id="MDB6176993.1"/>
    </source>
</evidence>
<comment type="caution">
    <text evidence="3">The sequence shown here is derived from an EMBL/GenBank/DDBJ whole genome shotgun (WGS) entry which is preliminary data.</text>
</comment>
<keyword evidence="1" id="KW-1133">Transmembrane helix</keyword>
<evidence type="ECO:0000313" key="4">
    <source>
        <dbReference type="Proteomes" id="UP001165641"/>
    </source>
</evidence>
<sequence>MQRDYQDLAWGAILALLGAFVAAYAATSYEIGNLRRMGPGFFPVALGLVLMLLGAAIGLSALKRAAAPQPLAWREGLGVIGALIIFALLMPRLGVVIATALASLTSSAVAPRQGVLWRLVLCVAVTFLTWLVFVVALDMTIPVWPKVQ</sequence>
<accession>A0ABT4ZDE0</accession>
<reference evidence="3" key="1">
    <citation type="submission" date="2022-12" db="EMBL/GenBank/DDBJ databases">
        <title>Paracoccus onchidii sp. nov., isolated from a marine invertebrate from the South China Sea.</title>
        <authorList>
            <person name="Xu S."/>
            <person name="Liu Z."/>
            <person name="Xu Y."/>
        </authorList>
    </citation>
    <scope>NUCLEOTIDE SEQUENCE</scope>
    <source>
        <strain evidence="3">Z330</strain>
    </source>
</reference>
<name>A0ABT4ZDE0_9RHOB</name>
<dbReference type="EMBL" id="JAQBIE010000005">
    <property type="protein sequence ID" value="MDB6176993.1"/>
    <property type="molecule type" value="Genomic_DNA"/>
</dbReference>
<evidence type="ECO:0000256" key="1">
    <source>
        <dbReference type="SAM" id="Phobius"/>
    </source>
</evidence>
<dbReference type="Proteomes" id="UP001165641">
    <property type="component" value="Unassembled WGS sequence"/>
</dbReference>
<organism evidence="3 4">
    <name type="scientific">Paracoccus onchidii</name>
    <dbReference type="NCBI Taxonomy" id="3017813"/>
    <lineage>
        <taxon>Bacteria</taxon>
        <taxon>Pseudomonadati</taxon>
        <taxon>Pseudomonadota</taxon>
        <taxon>Alphaproteobacteria</taxon>
        <taxon>Rhodobacterales</taxon>
        <taxon>Paracoccaceae</taxon>
        <taxon>Paracoccus</taxon>
    </lineage>
</organism>
<evidence type="ECO:0000259" key="2">
    <source>
        <dbReference type="Pfam" id="PF07331"/>
    </source>
</evidence>
<dbReference type="Pfam" id="PF07331">
    <property type="entry name" value="TctB"/>
    <property type="match status" value="1"/>
</dbReference>
<proteinExistence type="predicted"/>
<keyword evidence="1" id="KW-0472">Membrane</keyword>
<feature type="transmembrane region" description="Helical" evidence="1">
    <location>
        <begin position="41"/>
        <end position="62"/>
    </location>
</feature>
<gene>
    <name evidence="3" type="ORF">PAF17_05660</name>
</gene>
<dbReference type="InterPro" id="IPR009936">
    <property type="entry name" value="DUF1468"/>
</dbReference>